<name>A0AB34JBR4_PRYPA</name>
<gene>
    <name evidence="1" type="ORF">AB1Y20_002915</name>
</gene>
<evidence type="ECO:0000313" key="1">
    <source>
        <dbReference type="EMBL" id="KAL1518627.1"/>
    </source>
</evidence>
<proteinExistence type="predicted"/>
<comment type="caution">
    <text evidence="1">The sequence shown here is derived from an EMBL/GenBank/DDBJ whole genome shotgun (WGS) entry which is preliminary data.</text>
</comment>
<organism evidence="1 2">
    <name type="scientific">Prymnesium parvum</name>
    <name type="common">Toxic golden alga</name>
    <dbReference type="NCBI Taxonomy" id="97485"/>
    <lineage>
        <taxon>Eukaryota</taxon>
        <taxon>Haptista</taxon>
        <taxon>Haptophyta</taxon>
        <taxon>Prymnesiophyceae</taxon>
        <taxon>Prymnesiales</taxon>
        <taxon>Prymnesiaceae</taxon>
        <taxon>Prymnesium</taxon>
    </lineage>
</organism>
<sequence length="275" mass="30195">MALWLSAIAEAGLLLPHAPPLLPQLAAPGASPRWSRVHGLEMSAPAEKAPLKVPHSALSPWGIKEISPNRAMVQRVEGMSRKTWKFNDATRDRVHVALDSEGRPITADIQLWIGPDWTPFMLKAYSENGKLRPIQTLVGTRNKLAMIEVRNTAAHEFPFDAVSNYAEGPMQTLASTIPSSTEGTRVDGGALRSFPLNPTTKQLEVVLKTDGRQLNAKIELLNGPNNAKQTYEVFTNNGELNSLCVAFNTIDPSSTVRIVNLATLEFPCYIHLKEN</sequence>
<dbReference type="InterPro" id="IPR057491">
    <property type="entry name" value="DiatomPyrShell"/>
</dbReference>
<dbReference type="EMBL" id="JBGBPQ010000010">
    <property type="protein sequence ID" value="KAL1518627.1"/>
    <property type="molecule type" value="Genomic_DNA"/>
</dbReference>
<reference evidence="1 2" key="1">
    <citation type="journal article" date="2024" name="Science">
        <title>Giant polyketide synthase enzymes in the biosynthesis of giant marine polyether toxins.</title>
        <authorList>
            <person name="Fallon T.R."/>
            <person name="Shende V.V."/>
            <person name="Wierzbicki I.H."/>
            <person name="Pendleton A.L."/>
            <person name="Watervoot N.F."/>
            <person name="Auber R.P."/>
            <person name="Gonzalez D.J."/>
            <person name="Wisecaver J.H."/>
            <person name="Moore B.S."/>
        </authorList>
    </citation>
    <scope>NUCLEOTIDE SEQUENCE [LARGE SCALE GENOMIC DNA]</scope>
    <source>
        <strain evidence="1 2">12B1</strain>
    </source>
</reference>
<keyword evidence="2" id="KW-1185">Reference proteome</keyword>
<protein>
    <recommendedName>
        <fullName evidence="3">Beta-mannosidase</fullName>
    </recommendedName>
</protein>
<dbReference type="Proteomes" id="UP001515480">
    <property type="component" value="Unassembled WGS sequence"/>
</dbReference>
<evidence type="ECO:0008006" key="3">
    <source>
        <dbReference type="Google" id="ProtNLM"/>
    </source>
</evidence>
<evidence type="ECO:0000313" key="2">
    <source>
        <dbReference type="Proteomes" id="UP001515480"/>
    </source>
</evidence>
<dbReference type="Pfam" id="PF25192">
    <property type="entry name" value="DiatomPyrShell"/>
    <property type="match status" value="1"/>
</dbReference>
<dbReference type="AlphaFoldDB" id="A0AB34JBR4"/>
<accession>A0AB34JBR4</accession>